<dbReference type="RefSeq" id="WP_316414085.1">
    <property type="nucleotide sequence ID" value="NZ_AP027080.1"/>
</dbReference>
<protein>
    <recommendedName>
        <fullName evidence="6">Ribosome-recycling factor</fullName>
        <shortName evidence="6">RRF</shortName>
    </recommendedName>
    <alternativeName>
        <fullName evidence="6">Ribosome-releasing factor</fullName>
    </alternativeName>
</protein>
<feature type="domain" description="Ribosome recycling factor" evidence="7">
    <location>
        <begin position="23"/>
        <end position="188"/>
    </location>
</feature>
<dbReference type="HAMAP" id="MF_00040">
    <property type="entry name" value="RRF"/>
    <property type="match status" value="1"/>
</dbReference>
<evidence type="ECO:0000256" key="4">
    <source>
        <dbReference type="ARBA" id="ARBA00022917"/>
    </source>
</evidence>
<gene>
    <name evidence="6" type="primary">frr</name>
    <name evidence="8" type="ORF">METEAL_03740</name>
</gene>
<evidence type="ECO:0000256" key="2">
    <source>
        <dbReference type="ARBA" id="ARBA00005912"/>
    </source>
</evidence>
<keyword evidence="4 6" id="KW-0648">Protein biosynthesis</keyword>
<evidence type="ECO:0000256" key="1">
    <source>
        <dbReference type="ARBA" id="ARBA00004496"/>
    </source>
</evidence>
<evidence type="ECO:0000313" key="9">
    <source>
        <dbReference type="Proteomes" id="UP001238179"/>
    </source>
</evidence>
<dbReference type="KEGG" id="msil:METEAL_03740"/>
<sequence length="190" mass="21034">MTATVDTILAEARKRMKSSLETLKKEMATVRTGRANAGILDSLHVEYYGSSMPLNQIAGVSVPEASMLVITPFDKSAIKAIEHAILKSELGLNPANDGVVIRLPIPPLNEERRRDLVKVVSRMGEEIKTAMRNVRRDANEDIKKLEKDKTAPLGEDAAKKALADIQKITDDSIKEVEEIIKHKDAEIMHI</sequence>
<dbReference type="GO" id="GO:0043023">
    <property type="term" value="F:ribosomal large subunit binding"/>
    <property type="evidence" value="ECO:0007669"/>
    <property type="project" value="TreeGrafter"/>
</dbReference>
<dbReference type="Pfam" id="PF01765">
    <property type="entry name" value="RRF"/>
    <property type="match status" value="1"/>
</dbReference>
<evidence type="ECO:0000256" key="6">
    <source>
        <dbReference type="HAMAP-Rule" id="MF_00040"/>
    </source>
</evidence>
<comment type="subcellular location">
    <subcellularLocation>
        <location evidence="1 6">Cytoplasm</location>
    </subcellularLocation>
</comment>
<evidence type="ECO:0000259" key="7">
    <source>
        <dbReference type="Pfam" id="PF01765"/>
    </source>
</evidence>
<comment type="similarity">
    <text evidence="2 6">Belongs to the RRF family.</text>
</comment>
<keyword evidence="3 6" id="KW-0963">Cytoplasm</keyword>
<comment type="function">
    <text evidence="5 6">Responsible for the release of ribosomes from messenger RNA at the termination of protein biosynthesis. May increase the efficiency of translation by recycling ribosomes from one round of translation to another.</text>
</comment>
<proteinExistence type="inferred from homology"/>
<dbReference type="InterPro" id="IPR036191">
    <property type="entry name" value="RRF_sf"/>
</dbReference>
<dbReference type="FunFam" id="1.10.132.20:FF:000001">
    <property type="entry name" value="Ribosome-recycling factor"/>
    <property type="match status" value="1"/>
</dbReference>
<dbReference type="InterPro" id="IPR002661">
    <property type="entry name" value="Ribosome_recyc_fac"/>
</dbReference>
<dbReference type="SUPFAM" id="SSF55194">
    <property type="entry name" value="Ribosome recycling factor, RRF"/>
    <property type="match status" value="1"/>
</dbReference>
<reference evidence="9" key="1">
    <citation type="journal article" date="2023" name="Int. J. Syst. Evol. Microbiol.">
        <title>Mesoterricola silvestris gen. nov., sp. nov., Mesoterricola sediminis sp. nov., Geothrix oryzae sp. nov., Geothrix edaphica sp. nov., Geothrix rubra sp. nov., and Geothrix limicola sp. nov., six novel members of Acidobacteriota isolated from soils.</title>
        <authorList>
            <person name="Itoh H."/>
            <person name="Sugisawa Y."/>
            <person name="Mise K."/>
            <person name="Xu Z."/>
            <person name="Kuniyasu M."/>
            <person name="Ushijima N."/>
            <person name="Kawano K."/>
            <person name="Kobayashi E."/>
            <person name="Shiratori Y."/>
            <person name="Masuda Y."/>
            <person name="Senoo K."/>
        </authorList>
    </citation>
    <scope>NUCLEOTIDE SEQUENCE [LARGE SCALE GENOMIC DNA]</scope>
    <source>
        <strain evidence="9">W79</strain>
    </source>
</reference>
<dbReference type="GO" id="GO:0005737">
    <property type="term" value="C:cytoplasm"/>
    <property type="evidence" value="ECO:0007669"/>
    <property type="project" value="UniProtKB-SubCell"/>
</dbReference>
<evidence type="ECO:0000256" key="5">
    <source>
        <dbReference type="ARBA" id="ARBA00025050"/>
    </source>
</evidence>
<accession>A0AA48GKP2</accession>
<dbReference type="FunFam" id="3.30.1360.40:FF:000001">
    <property type="entry name" value="Ribosome-recycling factor"/>
    <property type="match status" value="1"/>
</dbReference>
<name>A0AA48GKP2_9BACT</name>
<dbReference type="CDD" id="cd00520">
    <property type="entry name" value="RRF"/>
    <property type="match status" value="1"/>
</dbReference>
<organism evidence="8 9">
    <name type="scientific">Mesoterricola silvestris</name>
    <dbReference type="NCBI Taxonomy" id="2927979"/>
    <lineage>
        <taxon>Bacteria</taxon>
        <taxon>Pseudomonadati</taxon>
        <taxon>Acidobacteriota</taxon>
        <taxon>Holophagae</taxon>
        <taxon>Holophagales</taxon>
        <taxon>Holophagaceae</taxon>
        <taxon>Mesoterricola</taxon>
    </lineage>
</organism>
<dbReference type="AlphaFoldDB" id="A0AA48GKP2"/>
<dbReference type="InterPro" id="IPR023584">
    <property type="entry name" value="Ribosome_recyc_fac_dom"/>
</dbReference>
<keyword evidence="9" id="KW-1185">Reference proteome</keyword>
<evidence type="ECO:0000313" key="8">
    <source>
        <dbReference type="EMBL" id="BDU71200.1"/>
    </source>
</evidence>
<dbReference type="PANTHER" id="PTHR20982">
    <property type="entry name" value="RIBOSOME RECYCLING FACTOR"/>
    <property type="match status" value="1"/>
</dbReference>
<dbReference type="EMBL" id="AP027080">
    <property type="protein sequence ID" value="BDU71200.1"/>
    <property type="molecule type" value="Genomic_DNA"/>
</dbReference>
<dbReference type="PANTHER" id="PTHR20982:SF3">
    <property type="entry name" value="MITOCHONDRIAL RIBOSOME RECYCLING FACTOR PSEUDO 1"/>
    <property type="match status" value="1"/>
</dbReference>
<dbReference type="Proteomes" id="UP001238179">
    <property type="component" value="Chromosome"/>
</dbReference>
<dbReference type="Gene3D" id="1.10.132.20">
    <property type="entry name" value="Ribosome-recycling factor"/>
    <property type="match status" value="1"/>
</dbReference>
<dbReference type="GO" id="GO:0006415">
    <property type="term" value="P:translational termination"/>
    <property type="evidence" value="ECO:0007669"/>
    <property type="project" value="UniProtKB-UniRule"/>
</dbReference>
<dbReference type="Gene3D" id="3.30.1360.40">
    <property type="match status" value="1"/>
</dbReference>
<evidence type="ECO:0000256" key="3">
    <source>
        <dbReference type="ARBA" id="ARBA00022490"/>
    </source>
</evidence>
<dbReference type="NCBIfam" id="TIGR00496">
    <property type="entry name" value="frr"/>
    <property type="match status" value="1"/>
</dbReference>